<accession>A0A378MTV8</accession>
<dbReference type="AlphaFoldDB" id="A0A378MTV8"/>
<proteinExistence type="predicted"/>
<sequence length="156" mass="18420">MELILAQDLAKLRTDKPQSFYTNDELDLLHQLENGLIETKSHAQVMEDLRKKLGITEKMMKFDYNIVWPQKAEIKLFYQADYILQQSQNPIIAEQFYDAIKSEVDKLSFTADVYRLRKKKEIPILNGKYQVKFLIGQENVYIVDFKSARQNSYSFL</sequence>
<dbReference type="InterPro" id="IPR035093">
    <property type="entry name" value="RelE/ParE_toxin_dom_sf"/>
</dbReference>
<protein>
    <submittedName>
        <fullName evidence="1">Uncharacterized protein</fullName>
    </submittedName>
</protein>
<dbReference type="EMBL" id="UGPN01000002">
    <property type="protein sequence ID" value="STY59673.1"/>
    <property type="molecule type" value="Genomic_DNA"/>
</dbReference>
<dbReference type="Proteomes" id="UP000254802">
    <property type="component" value="Unassembled WGS sequence"/>
</dbReference>
<gene>
    <name evidence="1" type="ORF">NCTC10638_00852</name>
</gene>
<evidence type="ECO:0000313" key="1">
    <source>
        <dbReference type="EMBL" id="STY59673.1"/>
    </source>
</evidence>
<name>A0A378MTV8_MANHA</name>
<dbReference type="STRING" id="75985.WC39_13740"/>
<dbReference type="Gene3D" id="3.30.2310.20">
    <property type="entry name" value="RelE-like"/>
    <property type="match status" value="1"/>
</dbReference>
<reference evidence="1 2" key="1">
    <citation type="submission" date="2018-06" db="EMBL/GenBank/DDBJ databases">
        <authorList>
            <consortium name="Pathogen Informatics"/>
            <person name="Doyle S."/>
        </authorList>
    </citation>
    <scope>NUCLEOTIDE SEQUENCE [LARGE SCALE GENOMIC DNA]</scope>
    <source>
        <strain evidence="1 2">NCTC10638</strain>
    </source>
</reference>
<organism evidence="1 2">
    <name type="scientific">Mannheimia haemolytica</name>
    <name type="common">Pasteurella haemolytica</name>
    <dbReference type="NCBI Taxonomy" id="75985"/>
    <lineage>
        <taxon>Bacteria</taxon>
        <taxon>Pseudomonadati</taxon>
        <taxon>Pseudomonadota</taxon>
        <taxon>Gammaproteobacteria</taxon>
        <taxon>Pasteurellales</taxon>
        <taxon>Pasteurellaceae</taxon>
        <taxon>Mannheimia</taxon>
    </lineage>
</organism>
<evidence type="ECO:0000313" key="2">
    <source>
        <dbReference type="Proteomes" id="UP000254802"/>
    </source>
</evidence>